<organism evidence="2 3">
    <name type="scientific">Callithrix jacchus</name>
    <name type="common">White-tufted-ear marmoset</name>
    <name type="synonym">Simia Jacchus</name>
    <dbReference type="NCBI Taxonomy" id="9483"/>
    <lineage>
        <taxon>Eukaryota</taxon>
        <taxon>Metazoa</taxon>
        <taxon>Chordata</taxon>
        <taxon>Craniata</taxon>
        <taxon>Vertebrata</taxon>
        <taxon>Euteleostomi</taxon>
        <taxon>Mammalia</taxon>
        <taxon>Eutheria</taxon>
        <taxon>Euarchontoglires</taxon>
        <taxon>Primates</taxon>
        <taxon>Haplorrhini</taxon>
        <taxon>Platyrrhini</taxon>
        <taxon>Cebidae</taxon>
        <taxon>Callitrichinae</taxon>
        <taxon>Callithrix</taxon>
        <taxon>Callithrix</taxon>
    </lineage>
</organism>
<feature type="compositionally biased region" description="Polar residues" evidence="1">
    <location>
        <begin position="69"/>
        <end position="78"/>
    </location>
</feature>
<feature type="region of interest" description="Disordered" evidence="1">
    <location>
        <begin position="58"/>
        <end position="78"/>
    </location>
</feature>
<sequence length="78" mass="8951">MRNFAWEIKLDLELADRESEAWDIDHSLGWQGNSVPEDRTEAGIKRFLEDTTDDGELSKMTRSMWALQPSPTKSPESP</sequence>
<proteinExistence type="predicted"/>
<reference evidence="2 3" key="1">
    <citation type="submission" date="2009-03" db="EMBL/GenBank/DDBJ databases">
        <authorList>
            <person name="Warren W."/>
            <person name="Ye L."/>
            <person name="Minx P."/>
            <person name="Worley K."/>
            <person name="Gibbs R."/>
            <person name="Wilson R.K."/>
        </authorList>
    </citation>
    <scope>NUCLEOTIDE SEQUENCE [LARGE SCALE GENOMIC DNA]</scope>
</reference>
<name>A0A8I3WRT3_CALJA</name>
<dbReference type="AlphaFoldDB" id="A0A8I3WRT3"/>
<reference evidence="2" key="3">
    <citation type="submission" date="2025-09" db="UniProtKB">
        <authorList>
            <consortium name="Ensembl"/>
        </authorList>
    </citation>
    <scope>IDENTIFICATION</scope>
</reference>
<evidence type="ECO:0000313" key="3">
    <source>
        <dbReference type="Proteomes" id="UP000008225"/>
    </source>
</evidence>
<evidence type="ECO:0000313" key="2">
    <source>
        <dbReference type="Ensembl" id="ENSCJAP00000080269.1"/>
    </source>
</evidence>
<dbReference type="Ensembl" id="ENSCJAT00000125408.1">
    <property type="protein sequence ID" value="ENSCJAP00000080269.1"/>
    <property type="gene ID" value="ENSCJAG00000083052.1"/>
</dbReference>
<evidence type="ECO:0000256" key="1">
    <source>
        <dbReference type="SAM" id="MobiDB-lite"/>
    </source>
</evidence>
<accession>A0A8I3WRT3</accession>
<protein>
    <submittedName>
        <fullName evidence="2">Uncharacterized protein</fullName>
    </submittedName>
</protein>
<reference evidence="2" key="2">
    <citation type="submission" date="2025-08" db="UniProtKB">
        <authorList>
            <consortium name="Ensembl"/>
        </authorList>
    </citation>
    <scope>IDENTIFICATION</scope>
</reference>
<dbReference type="Proteomes" id="UP000008225">
    <property type="component" value="Chromosome 5"/>
</dbReference>
<keyword evidence="3" id="KW-1185">Reference proteome</keyword>